<dbReference type="Proteomes" id="UP001060085">
    <property type="component" value="Linkage Group LG02"/>
</dbReference>
<dbReference type="EMBL" id="CM044702">
    <property type="protein sequence ID" value="KAI5678615.1"/>
    <property type="molecule type" value="Genomic_DNA"/>
</dbReference>
<evidence type="ECO:0000313" key="2">
    <source>
        <dbReference type="Proteomes" id="UP001060085"/>
    </source>
</evidence>
<accession>A0ACC0C158</accession>
<gene>
    <name evidence="1" type="ORF">M9H77_09565</name>
</gene>
<keyword evidence="2" id="KW-1185">Reference proteome</keyword>
<comment type="caution">
    <text evidence="1">The sequence shown here is derived from an EMBL/GenBank/DDBJ whole genome shotgun (WGS) entry which is preliminary data.</text>
</comment>
<name>A0ACC0C158_CATRO</name>
<sequence length="163" mass="18329">MPDGLDLVVIVNLLRFTFCNNGSELVTVFGDCYGILFFCGSGGDVATCCCSGGVRWSHLLKIVDPNLPSDFLCVPFEFRTQGKLQNVGEKIFDENVAIASSKVAAFRLLWDLRLPLLHRSSVAFSCLIGFMLDRHLRIIEIERQRVNFFVIRLTSTGELFLYL</sequence>
<reference evidence="2" key="1">
    <citation type="journal article" date="2023" name="Nat. Plants">
        <title>Single-cell RNA sequencing provides a high-resolution roadmap for understanding the multicellular compartmentation of specialized metabolism.</title>
        <authorList>
            <person name="Sun S."/>
            <person name="Shen X."/>
            <person name="Li Y."/>
            <person name="Li Y."/>
            <person name="Wang S."/>
            <person name="Li R."/>
            <person name="Zhang H."/>
            <person name="Shen G."/>
            <person name="Guo B."/>
            <person name="Wei J."/>
            <person name="Xu J."/>
            <person name="St-Pierre B."/>
            <person name="Chen S."/>
            <person name="Sun C."/>
        </authorList>
    </citation>
    <scope>NUCLEOTIDE SEQUENCE [LARGE SCALE GENOMIC DNA]</scope>
</reference>
<organism evidence="1 2">
    <name type="scientific">Catharanthus roseus</name>
    <name type="common">Madagascar periwinkle</name>
    <name type="synonym">Vinca rosea</name>
    <dbReference type="NCBI Taxonomy" id="4058"/>
    <lineage>
        <taxon>Eukaryota</taxon>
        <taxon>Viridiplantae</taxon>
        <taxon>Streptophyta</taxon>
        <taxon>Embryophyta</taxon>
        <taxon>Tracheophyta</taxon>
        <taxon>Spermatophyta</taxon>
        <taxon>Magnoliopsida</taxon>
        <taxon>eudicotyledons</taxon>
        <taxon>Gunneridae</taxon>
        <taxon>Pentapetalae</taxon>
        <taxon>asterids</taxon>
        <taxon>lamiids</taxon>
        <taxon>Gentianales</taxon>
        <taxon>Apocynaceae</taxon>
        <taxon>Rauvolfioideae</taxon>
        <taxon>Vinceae</taxon>
        <taxon>Catharanthinae</taxon>
        <taxon>Catharanthus</taxon>
    </lineage>
</organism>
<proteinExistence type="predicted"/>
<protein>
    <submittedName>
        <fullName evidence="1">Uncharacterized protein</fullName>
    </submittedName>
</protein>
<evidence type="ECO:0000313" key="1">
    <source>
        <dbReference type="EMBL" id="KAI5678615.1"/>
    </source>
</evidence>